<evidence type="ECO:0000256" key="3">
    <source>
        <dbReference type="ARBA" id="ARBA00022692"/>
    </source>
</evidence>
<organism evidence="9 10">
    <name type="scientific">Euplotes crassus</name>
    <dbReference type="NCBI Taxonomy" id="5936"/>
    <lineage>
        <taxon>Eukaryota</taxon>
        <taxon>Sar</taxon>
        <taxon>Alveolata</taxon>
        <taxon>Ciliophora</taxon>
        <taxon>Intramacronucleata</taxon>
        <taxon>Spirotrichea</taxon>
        <taxon>Hypotrichia</taxon>
        <taxon>Euplotida</taxon>
        <taxon>Euplotidae</taxon>
        <taxon>Moneuplotes</taxon>
    </lineage>
</organism>
<comment type="caution">
    <text evidence="9">The sequence shown here is derived from an EMBL/GenBank/DDBJ whole genome shotgun (WGS) entry which is preliminary data.</text>
</comment>
<evidence type="ECO:0000259" key="8">
    <source>
        <dbReference type="Pfam" id="PF01529"/>
    </source>
</evidence>
<evidence type="ECO:0000256" key="5">
    <source>
        <dbReference type="ARBA" id="ARBA00023136"/>
    </source>
</evidence>
<evidence type="ECO:0000256" key="6">
    <source>
        <dbReference type="ARBA" id="ARBA00023315"/>
    </source>
</evidence>
<dbReference type="GO" id="GO:0019706">
    <property type="term" value="F:protein-cysteine S-palmitoyltransferase activity"/>
    <property type="evidence" value="ECO:0007669"/>
    <property type="project" value="UniProtKB-EC"/>
</dbReference>
<feature type="transmembrane region" description="Helical" evidence="7">
    <location>
        <begin position="209"/>
        <end position="228"/>
    </location>
</feature>
<gene>
    <name evidence="9" type="ORF">ECRASSUSDP1_LOCUS13182</name>
</gene>
<proteinExistence type="inferred from homology"/>
<keyword evidence="3 7" id="KW-0812">Transmembrane</keyword>
<evidence type="ECO:0000313" key="10">
    <source>
        <dbReference type="Proteomes" id="UP001295684"/>
    </source>
</evidence>
<feature type="transmembrane region" description="Helical" evidence="7">
    <location>
        <begin position="21"/>
        <end position="44"/>
    </location>
</feature>
<dbReference type="EC" id="2.3.1.225" evidence="7"/>
<sequence>MILSLLKDVDISQGVNVIGPIFVLSVYGLLGLNVYMFCNCYLPILYNNKISYLPLSGPDSHIAWITQSMILTFIFFALLFNILFNYTMAWLISPGKLQEYYKGRIKGSKENPNLECKKKNRPTNAIANKALKACMRHTKKTIDKIDGDWEIRCAKCTFLDDMDEETGMNKLPVKPLRFHHCSICRGCVINMDHHCPWVNNCLGLKNLRYFLLFIFYLPISNLFVGMIIWHCRGDPHYRNYPMCSQIMIGIHIGVFLAMSFFNLWQWYLCLKGIPQIEYLQSLDMEINEGKGFGFPGICDNIYVTFGTKNIFKIFLPSFRPLPLEGLEWTLEVVTTKKKAMEVHERVIDMSEERDDIQNIEIDLTQP</sequence>
<comment type="catalytic activity">
    <reaction evidence="7">
        <text>L-cysteinyl-[protein] + hexadecanoyl-CoA = S-hexadecanoyl-L-cysteinyl-[protein] + CoA</text>
        <dbReference type="Rhea" id="RHEA:36683"/>
        <dbReference type="Rhea" id="RHEA-COMP:10131"/>
        <dbReference type="Rhea" id="RHEA-COMP:11032"/>
        <dbReference type="ChEBI" id="CHEBI:29950"/>
        <dbReference type="ChEBI" id="CHEBI:57287"/>
        <dbReference type="ChEBI" id="CHEBI:57379"/>
        <dbReference type="ChEBI" id="CHEBI:74151"/>
        <dbReference type="EC" id="2.3.1.225"/>
    </reaction>
</comment>
<name>A0AAD1URI0_EUPCR</name>
<comment type="similarity">
    <text evidence="7">Belongs to the DHHC palmitoyltransferase family.</text>
</comment>
<dbReference type="PANTHER" id="PTHR12246">
    <property type="entry name" value="PALMITOYLTRANSFERASE ZDHHC16"/>
    <property type="match status" value="1"/>
</dbReference>
<accession>A0AAD1URI0</accession>
<protein>
    <recommendedName>
        <fullName evidence="7">Palmitoyltransferase</fullName>
        <ecNumber evidence="7">2.3.1.225</ecNumber>
    </recommendedName>
</protein>
<dbReference type="InterPro" id="IPR039859">
    <property type="entry name" value="PFA4/ZDH16/20/ERF2-like"/>
</dbReference>
<dbReference type="InterPro" id="IPR001594">
    <property type="entry name" value="Palmitoyltrfase_DHHC"/>
</dbReference>
<reference evidence="9" key="1">
    <citation type="submission" date="2023-07" db="EMBL/GenBank/DDBJ databases">
        <authorList>
            <consortium name="AG Swart"/>
            <person name="Singh M."/>
            <person name="Singh A."/>
            <person name="Seah K."/>
            <person name="Emmerich C."/>
        </authorList>
    </citation>
    <scope>NUCLEOTIDE SEQUENCE</scope>
    <source>
        <strain evidence="9">DP1</strain>
    </source>
</reference>
<dbReference type="Pfam" id="PF01529">
    <property type="entry name" value="DHHC"/>
    <property type="match status" value="1"/>
</dbReference>
<evidence type="ECO:0000256" key="7">
    <source>
        <dbReference type="RuleBase" id="RU079119"/>
    </source>
</evidence>
<keyword evidence="5 7" id="KW-0472">Membrane</keyword>
<evidence type="ECO:0000313" key="9">
    <source>
        <dbReference type="EMBL" id="CAI2371857.1"/>
    </source>
</evidence>
<keyword evidence="6 7" id="KW-0012">Acyltransferase</keyword>
<keyword evidence="2 7" id="KW-0808">Transferase</keyword>
<evidence type="ECO:0000256" key="4">
    <source>
        <dbReference type="ARBA" id="ARBA00022989"/>
    </source>
</evidence>
<keyword evidence="4 7" id="KW-1133">Transmembrane helix</keyword>
<dbReference type="AlphaFoldDB" id="A0AAD1URI0"/>
<comment type="subcellular location">
    <subcellularLocation>
        <location evidence="1">Membrane</location>
        <topology evidence="1">Multi-pass membrane protein</topology>
    </subcellularLocation>
</comment>
<keyword evidence="10" id="KW-1185">Reference proteome</keyword>
<dbReference type="PROSITE" id="PS50216">
    <property type="entry name" value="DHHC"/>
    <property type="match status" value="1"/>
</dbReference>
<feature type="transmembrane region" description="Helical" evidence="7">
    <location>
        <begin position="248"/>
        <end position="270"/>
    </location>
</feature>
<feature type="transmembrane region" description="Helical" evidence="7">
    <location>
        <begin position="64"/>
        <end position="84"/>
    </location>
</feature>
<evidence type="ECO:0000256" key="2">
    <source>
        <dbReference type="ARBA" id="ARBA00022679"/>
    </source>
</evidence>
<evidence type="ECO:0000256" key="1">
    <source>
        <dbReference type="ARBA" id="ARBA00004141"/>
    </source>
</evidence>
<feature type="domain" description="Palmitoyltransferase DHHC" evidence="8">
    <location>
        <begin position="173"/>
        <end position="279"/>
    </location>
</feature>
<dbReference type="Proteomes" id="UP001295684">
    <property type="component" value="Unassembled WGS sequence"/>
</dbReference>
<dbReference type="GO" id="GO:0016020">
    <property type="term" value="C:membrane"/>
    <property type="evidence" value="ECO:0007669"/>
    <property type="project" value="UniProtKB-SubCell"/>
</dbReference>
<comment type="domain">
    <text evidence="7">The DHHC domain is required for palmitoyltransferase activity.</text>
</comment>
<dbReference type="EMBL" id="CAMPGE010013114">
    <property type="protein sequence ID" value="CAI2371857.1"/>
    <property type="molecule type" value="Genomic_DNA"/>
</dbReference>